<accession>A0ABY4HRH6</accession>
<evidence type="ECO:0000313" key="1">
    <source>
        <dbReference type="EMBL" id="UOX35290.1"/>
    </source>
</evidence>
<proteinExistence type="predicted"/>
<sequence length="123" mass="14582">MEWIIQQHKRGNRQQEIQVSILVKSLNNFYAYNAQSWIDHFHNRLKEIPRSNSFSAEYGYKATPRNENSLEVWKMKMNGDYNYKSKDDQIKKIENTSNMLKILTNITAFNFGNLMNCQNVSIN</sequence>
<evidence type="ECO:0000313" key="2">
    <source>
        <dbReference type="Proteomes" id="UP000830454"/>
    </source>
</evidence>
<dbReference type="EMBL" id="CP090145">
    <property type="protein sequence ID" value="UOX35290.1"/>
    <property type="molecule type" value="Genomic_DNA"/>
</dbReference>
<protein>
    <submittedName>
        <fullName evidence="1">Uncharacterized protein</fullName>
    </submittedName>
</protein>
<reference evidence="1" key="1">
    <citation type="submission" date="2021-12" db="EMBL/GenBank/DDBJ databases">
        <authorList>
            <person name="Cha I.-T."/>
            <person name="Lee K.-E."/>
            <person name="Park S.-J."/>
        </authorList>
    </citation>
    <scope>NUCLEOTIDE SEQUENCE</scope>
    <source>
        <strain evidence="1">YSM-43</strain>
    </source>
</reference>
<reference evidence="1" key="2">
    <citation type="submission" date="2022-04" db="EMBL/GenBank/DDBJ databases">
        <title>Complete Genome Sequence of Flavobacterium sediminilitoris YSM-43, Isolated from a Tidal Sediment.</title>
        <authorList>
            <person name="Lee P.A."/>
        </authorList>
    </citation>
    <scope>NUCLEOTIDE SEQUENCE</scope>
    <source>
        <strain evidence="1">YSM-43</strain>
    </source>
</reference>
<organism evidence="1 2">
    <name type="scientific">Flavobacterium sediminilitoris</name>
    <dbReference type="NCBI Taxonomy" id="2024526"/>
    <lineage>
        <taxon>Bacteria</taxon>
        <taxon>Pseudomonadati</taxon>
        <taxon>Bacteroidota</taxon>
        <taxon>Flavobacteriia</taxon>
        <taxon>Flavobacteriales</taxon>
        <taxon>Flavobacteriaceae</taxon>
        <taxon>Flavobacterium</taxon>
    </lineage>
</organism>
<gene>
    <name evidence="1" type="ORF">LXD69_07165</name>
</gene>
<keyword evidence="2" id="KW-1185">Reference proteome</keyword>
<name>A0ABY4HRH6_9FLAO</name>
<dbReference type="Proteomes" id="UP000830454">
    <property type="component" value="Chromosome"/>
</dbReference>
<dbReference type="RefSeq" id="WP_246918478.1">
    <property type="nucleotide sequence ID" value="NZ_CP090145.1"/>
</dbReference>